<dbReference type="AlphaFoldDB" id="A0A225WDC1"/>
<dbReference type="PANTHER" id="PTHR11439:SF467">
    <property type="entry name" value="INTEGRASE CATALYTIC DOMAIN-CONTAINING PROTEIN"/>
    <property type="match status" value="1"/>
</dbReference>
<proteinExistence type="predicted"/>
<dbReference type="STRING" id="4795.A0A225WDC1"/>
<organism evidence="1 2">
    <name type="scientific">Phytophthora megakarya</name>
    <dbReference type="NCBI Taxonomy" id="4795"/>
    <lineage>
        <taxon>Eukaryota</taxon>
        <taxon>Sar</taxon>
        <taxon>Stramenopiles</taxon>
        <taxon>Oomycota</taxon>
        <taxon>Peronosporomycetes</taxon>
        <taxon>Peronosporales</taxon>
        <taxon>Peronosporaceae</taxon>
        <taxon>Phytophthora</taxon>
    </lineage>
</organism>
<reference evidence="2" key="1">
    <citation type="submission" date="2017-03" db="EMBL/GenBank/DDBJ databases">
        <title>Phytopthora megakarya and P. palmivora, two closely related causual agents of cacao black pod achieved similar genome size and gene model numbers by different mechanisms.</title>
        <authorList>
            <person name="Ali S."/>
            <person name="Shao J."/>
            <person name="Larry D.J."/>
            <person name="Kronmiller B."/>
            <person name="Shen D."/>
            <person name="Strem M.D."/>
            <person name="Melnick R.L."/>
            <person name="Guiltinan M.J."/>
            <person name="Tyler B.M."/>
            <person name="Meinhardt L.W."/>
            <person name="Bailey B.A."/>
        </authorList>
    </citation>
    <scope>NUCLEOTIDE SEQUENCE [LARGE SCALE GENOMIC DNA]</scope>
    <source>
        <strain evidence="2">zdho120</strain>
    </source>
</reference>
<gene>
    <name evidence="1" type="ORF">PHMEG_00011159</name>
</gene>
<dbReference type="Proteomes" id="UP000198211">
    <property type="component" value="Unassembled WGS sequence"/>
</dbReference>
<keyword evidence="2" id="KW-1185">Reference proteome</keyword>
<name>A0A225WDC1_9STRA</name>
<sequence length="270" mass="30182">MSTCNGCATPEATSLSRAVLHETTEKLPHRELVGSLQYLVNASRPDIAHVTRHVAKYLVCFDQTHYVQAKKVLRYLQATKNYGLVMDVSEGTPTELMTYSDADYANDPADRRSIRGYVTMLDGNVISYASRKQEINDMSTCEAEYVAMSEAAKDILWLQGLCKDLAWQHPVPLLRGDNEGAIALSTKPGKHSKTKHIDNKYHMVRRNVELDSMAVEHCGTEEMVTDIMTKPLGAVKFARFRKAMKVLPMVPAEKHHATSETTIHDTTTVS</sequence>
<dbReference type="EMBL" id="NBNE01001166">
    <property type="protein sequence ID" value="OWZ15238.1"/>
    <property type="molecule type" value="Genomic_DNA"/>
</dbReference>
<dbReference type="CDD" id="cd09272">
    <property type="entry name" value="RNase_HI_RT_Ty1"/>
    <property type="match status" value="1"/>
</dbReference>
<evidence type="ECO:0000313" key="2">
    <source>
        <dbReference type="Proteomes" id="UP000198211"/>
    </source>
</evidence>
<evidence type="ECO:0000313" key="1">
    <source>
        <dbReference type="EMBL" id="OWZ15238.1"/>
    </source>
</evidence>
<accession>A0A225WDC1</accession>
<comment type="caution">
    <text evidence="1">The sequence shown here is derived from an EMBL/GenBank/DDBJ whole genome shotgun (WGS) entry which is preliminary data.</text>
</comment>
<protein>
    <submittedName>
        <fullName evidence="1">Polyprotein</fullName>
    </submittedName>
</protein>
<dbReference type="PANTHER" id="PTHR11439">
    <property type="entry name" value="GAG-POL-RELATED RETROTRANSPOSON"/>
    <property type="match status" value="1"/>
</dbReference>
<dbReference type="OrthoDB" id="93005at2759"/>